<organism evidence="2 3">
    <name type="scientific">Candidatus Nealsonbacteria bacterium CG08_land_8_20_14_0_20_36_22</name>
    <dbReference type="NCBI Taxonomy" id="1974704"/>
    <lineage>
        <taxon>Bacteria</taxon>
        <taxon>Candidatus Nealsoniibacteriota</taxon>
    </lineage>
</organism>
<evidence type="ECO:0000313" key="2">
    <source>
        <dbReference type="EMBL" id="PIS40128.1"/>
    </source>
</evidence>
<gene>
    <name evidence="2" type="ORF">COT32_01400</name>
</gene>
<sequence length="113" mass="12877">MDFKEYQKLSKRTANYPNIGTKKEDAFLYPILGLAGESGEVVEKIKKIFRDDKGVLKEERKEMIKKELGDVLWYLAQVATELNLSLDDIAKSNIKKLSSRLIRGKISGNGDER</sequence>
<evidence type="ECO:0000313" key="3">
    <source>
        <dbReference type="Proteomes" id="UP000231472"/>
    </source>
</evidence>
<dbReference type="SUPFAM" id="SSF101386">
    <property type="entry name" value="all-alpha NTP pyrophosphatases"/>
    <property type="match status" value="1"/>
</dbReference>
<dbReference type="AlphaFoldDB" id="A0A2H0YNR8"/>
<proteinExistence type="predicted"/>
<dbReference type="CDD" id="cd11541">
    <property type="entry name" value="NTP-PPase_u4"/>
    <property type="match status" value="1"/>
</dbReference>
<reference evidence="3" key="1">
    <citation type="submission" date="2017-09" db="EMBL/GenBank/DDBJ databases">
        <title>Depth-based differentiation of microbial function through sediment-hosted aquifers and enrichment of novel symbionts in the deep terrestrial subsurface.</title>
        <authorList>
            <person name="Probst A.J."/>
            <person name="Ladd B."/>
            <person name="Jarett J.K."/>
            <person name="Geller-Mcgrath D.E."/>
            <person name="Sieber C.M.K."/>
            <person name="Emerson J.B."/>
            <person name="Anantharaman K."/>
            <person name="Thomas B.C."/>
            <person name="Malmstrom R."/>
            <person name="Stieglmeier M."/>
            <person name="Klingl A."/>
            <person name="Woyke T."/>
            <person name="Ryan C.M."/>
            <person name="Banfield J.F."/>
        </authorList>
    </citation>
    <scope>NUCLEOTIDE SEQUENCE [LARGE SCALE GENOMIC DNA]</scope>
</reference>
<dbReference type="Pfam" id="PF03819">
    <property type="entry name" value="MazG"/>
    <property type="match status" value="1"/>
</dbReference>
<feature type="domain" description="NTP pyrophosphohydrolase MazG-like" evidence="1">
    <location>
        <begin position="33"/>
        <end position="100"/>
    </location>
</feature>
<protein>
    <recommendedName>
        <fullName evidence="1">NTP pyrophosphohydrolase MazG-like domain-containing protein</fullName>
    </recommendedName>
</protein>
<dbReference type="Gene3D" id="1.10.287.1080">
    <property type="entry name" value="MazG-like"/>
    <property type="match status" value="1"/>
</dbReference>
<evidence type="ECO:0000259" key="1">
    <source>
        <dbReference type="Pfam" id="PF03819"/>
    </source>
</evidence>
<comment type="caution">
    <text evidence="2">The sequence shown here is derived from an EMBL/GenBank/DDBJ whole genome shotgun (WGS) entry which is preliminary data.</text>
</comment>
<dbReference type="Proteomes" id="UP000231472">
    <property type="component" value="Unassembled WGS sequence"/>
</dbReference>
<dbReference type="EMBL" id="PEYC01000027">
    <property type="protein sequence ID" value="PIS40128.1"/>
    <property type="molecule type" value="Genomic_DNA"/>
</dbReference>
<dbReference type="PIRSF" id="PIRSF006639">
    <property type="entry name" value="UCP006639_pph"/>
    <property type="match status" value="1"/>
</dbReference>
<name>A0A2H0YNR8_9BACT</name>
<dbReference type="InterPro" id="IPR011379">
    <property type="entry name" value="MazG-related_GP37"/>
</dbReference>
<dbReference type="InterPro" id="IPR004518">
    <property type="entry name" value="MazG-like_dom"/>
</dbReference>
<accession>A0A2H0YNR8</accession>